<proteinExistence type="predicted"/>
<dbReference type="PANTHER" id="PTHR43190">
    <property type="entry name" value="N-ACETYL-D-GLUCOSAMINE KINASE"/>
    <property type="match status" value="1"/>
</dbReference>
<evidence type="ECO:0008006" key="3">
    <source>
        <dbReference type="Google" id="ProtNLM"/>
    </source>
</evidence>
<name>A0ABT3PPF3_9BACT</name>
<comment type="caution">
    <text evidence="1">The sequence shown here is derived from an EMBL/GenBank/DDBJ whole genome shotgun (WGS) entry which is preliminary data.</text>
</comment>
<dbReference type="InterPro" id="IPR052519">
    <property type="entry name" value="Euk-type_GlcNAc_Kinase"/>
</dbReference>
<evidence type="ECO:0000313" key="2">
    <source>
        <dbReference type="Proteomes" id="UP001207918"/>
    </source>
</evidence>
<dbReference type="EMBL" id="JAGGJA010000008">
    <property type="protein sequence ID" value="MCW9707748.1"/>
    <property type="molecule type" value="Genomic_DNA"/>
</dbReference>
<dbReference type="Gene3D" id="1.10.720.160">
    <property type="match status" value="1"/>
</dbReference>
<dbReference type="Proteomes" id="UP001207918">
    <property type="component" value="Unassembled WGS sequence"/>
</dbReference>
<dbReference type="CDD" id="cd24079">
    <property type="entry name" value="ASKHA_NBD_PG1100-like"/>
    <property type="match status" value="1"/>
</dbReference>
<sequence length="283" mass="31913">MSILIADSGATKTEWCLKSADEQKIIKTEGLNPYYHTTESIERVLDQGLSKQLEDKADISDIYFYGAGCDSEEKKEVVNTALNASFPDATIHLFHDLLGAARACFFDKPGIACILGTGSNSCLYDGTKIVEHIPSLAFILGDEGSAGYFGKQLINKYYRFELPDELKKDLEENYDMSLEHINEGLYDGSQKSRFIASYASFLGKHDDHPFVKKMLHEGFENFITRIVMKYTDALKYEVRFIGSVAHGHQEMINGILNEHGMKAGQYISKPMKRLVEYHSIEVH</sequence>
<keyword evidence="2" id="KW-1185">Reference proteome</keyword>
<dbReference type="SUPFAM" id="SSF53067">
    <property type="entry name" value="Actin-like ATPase domain"/>
    <property type="match status" value="2"/>
</dbReference>
<evidence type="ECO:0000313" key="1">
    <source>
        <dbReference type="EMBL" id="MCW9707748.1"/>
    </source>
</evidence>
<reference evidence="1 2" key="1">
    <citation type="submission" date="2021-03" db="EMBL/GenBank/DDBJ databases">
        <title>Aliifodinibius sp. nov., a new bacterium isolated from saline soil.</title>
        <authorList>
            <person name="Galisteo C."/>
            <person name="De La Haba R."/>
            <person name="Sanchez-Porro C."/>
            <person name="Ventosa A."/>
        </authorList>
    </citation>
    <scope>NUCLEOTIDE SEQUENCE [LARGE SCALE GENOMIC DNA]</scope>
    <source>
        <strain evidence="1 2">1BSP15-2V2</strain>
    </source>
</reference>
<dbReference type="RefSeq" id="WP_265766538.1">
    <property type="nucleotide sequence ID" value="NZ_JAGGJA010000008.1"/>
</dbReference>
<dbReference type="InterPro" id="IPR043129">
    <property type="entry name" value="ATPase_NBD"/>
</dbReference>
<accession>A0ABT3PPF3</accession>
<protein>
    <recommendedName>
        <fullName evidence="3">BadF-type ATPase</fullName>
    </recommendedName>
</protein>
<organism evidence="1 2">
    <name type="scientific">Fodinibius salsisoli</name>
    <dbReference type="NCBI Taxonomy" id="2820877"/>
    <lineage>
        <taxon>Bacteria</taxon>
        <taxon>Pseudomonadati</taxon>
        <taxon>Balneolota</taxon>
        <taxon>Balneolia</taxon>
        <taxon>Balneolales</taxon>
        <taxon>Balneolaceae</taxon>
        <taxon>Fodinibius</taxon>
    </lineage>
</organism>
<dbReference type="PANTHER" id="PTHR43190:SF3">
    <property type="entry name" value="N-ACETYL-D-GLUCOSAMINE KINASE"/>
    <property type="match status" value="1"/>
</dbReference>
<dbReference type="Gene3D" id="3.30.420.40">
    <property type="match status" value="2"/>
</dbReference>
<gene>
    <name evidence="1" type="ORF">J6I44_12845</name>
</gene>